<accession>A0A9K3L9G9</accession>
<feature type="region of interest" description="Disordered" evidence="3">
    <location>
        <begin position="1"/>
        <end position="70"/>
    </location>
</feature>
<keyword evidence="2" id="KW-0472">Membrane</keyword>
<evidence type="ECO:0000259" key="4">
    <source>
        <dbReference type="PROSITE" id="PS51778"/>
    </source>
</evidence>
<organism evidence="5 6">
    <name type="scientific">Nitzschia inconspicua</name>
    <dbReference type="NCBI Taxonomy" id="303405"/>
    <lineage>
        <taxon>Eukaryota</taxon>
        <taxon>Sar</taxon>
        <taxon>Stramenopiles</taxon>
        <taxon>Ochrophyta</taxon>
        <taxon>Bacillariophyta</taxon>
        <taxon>Bacillariophyceae</taxon>
        <taxon>Bacillariophycidae</taxon>
        <taxon>Bacillariales</taxon>
        <taxon>Bacillariaceae</taxon>
        <taxon>Nitzschia</taxon>
    </lineage>
</organism>
<evidence type="ECO:0000256" key="1">
    <source>
        <dbReference type="ARBA" id="ARBA00004370"/>
    </source>
</evidence>
<dbReference type="PANTHER" id="PTHR47666">
    <property type="entry name" value="PROTEIN VASCULAR ASSOCIATED DEATH 1, CHLOROPLASTIC"/>
    <property type="match status" value="1"/>
</dbReference>
<dbReference type="PANTHER" id="PTHR47666:SF1">
    <property type="entry name" value="PROTEIN VASCULAR ASSOCIATED DEATH 1, CHLOROPLASTIC"/>
    <property type="match status" value="1"/>
</dbReference>
<dbReference type="InterPro" id="IPR031968">
    <property type="entry name" value="VASt"/>
</dbReference>
<dbReference type="Pfam" id="PF02893">
    <property type="entry name" value="GRAM"/>
    <property type="match status" value="1"/>
</dbReference>
<sequence length="705" mass="79594">MSSELVQGSSTFGDERTVDEQNGFDGSCAALSPLRQSSPVRVTREPQQASHSTPVPSASKRDSPLPPSSLARSLQASFNYHVNTSELDDSFLGDASATSTPAQDRNALVTELFGWSVGEYLGEFHATYYRIPGQFFVATQALLFYSNWLGFERRFCLTFSDIETIQSYRNTSIKISMIDCEEYIFKKFQDRDTVVLVLQELLMRYQVAVEKGEDLVDPPTIPRAFHQSSIGYVDETPTQQLQPSESLPTLRLRLSSDHAPELQEMKELGLVDPNRRRALSVPTIMGQGDSRQLVIPNIEVESVNTGVSKTFGLPKSLSNLMGTSTRRPTTENLEFIQTHPRSRSCHSENGDHTIINDSCKHSFAHPITPPTHALKLSQHQIHQYVELFDIWLKENQAYEHVAVEPTQLSLSPTEFFDLFFADSAPHSLAKYQNEQIGDKEIKFTTWRVLDGGRTAADVQVLERDIDYVHPLNNSMGPSEAKTSRKQKCWQYGNHAIVIQNITSVAGIPMADCFQVHDQWIIIQTQNSYSDNLASSTLSVSFQIDFMKRTMFKSLIQKNVKAETKKWFQGYLEMLQTALKEHHEAGVATIKPESKSDPQELLDERVRATETETLDRTTDATCLKVETSRGERFTAILSPLFQSWNLDGVERAVVLVLFVVLLFQMQSMKSTVILLEQRLSALESQNRRLFELLLQNSAARLNGQSY</sequence>
<dbReference type="InterPro" id="IPR004182">
    <property type="entry name" value="GRAM"/>
</dbReference>
<dbReference type="PROSITE" id="PS51778">
    <property type="entry name" value="VAST"/>
    <property type="match status" value="1"/>
</dbReference>
<evidence type="ECO:0000256" key="2">
    <source>
        <dbReference type="ARBA" id="ARBA00023136"/>
    </source>
</evidence>
<dbReference type="Pfam" id="PF16016">
    <property type="entry name" value="VASt"/>
    <property type="match status" value="1"/>
</dbReference>
<comment type="subcellular location">
    <subcellularLocation>
        <location evidence="1">Membrane</location>
    </subcellularLocation>
</comment>
<protein>
    <recommendedName>
        <fullName evidence="4">VASt domain-containing protein</fullName>
    </recommendedName>
</protein>
<name>A0A9K3L9G9_9STRA</name>
<proteinExistence type="predicted"/>
<dbReference type="OrthoDB" id="2162691at2759"/>
<gene>
    <name evidence="5" type="ORF">IV203_014866</name>
</gene>
<reference evidence="5" key="1">
    <citation type="journal article" date="2021" name="Sci. Rep.">
        <title>Diploid genomic architecture of Nitzschia inconspicua, an elite biomass production diatom.</title>
        <authorList>
            <person name="Oliver A."/>
            <person name="Podell S."/>
            <person name="Pinowska A."/>
            <person name="Traller J.C."/>
            <person name="Smith S.R."/>
            <person name="McClure R."/>
            <person name="Beliaev A."/>
            <person name="Bohutskyi P."/>
            <person name="Hill E.A."/>
            <person name="Rabines A."/>
            <person name="Zheng H."/>
            <person name="Allen L.Z."/>
            <person name="Kuo A."/>
            <person name="Grigoriev I.V."/>
            <person name="Allen A.E."/>
            <person name="Hazlebeck D."/>
            <person name="Allen E.E."/>
        </authorList>
    </citation>
    <scope>NUCLEOTIDE SEQUENCE</scope>
    <source>
        <strain evidence="5">Hildebrandi</strain>
    </source>
</reference>
<comment type="caution">
    <text evidence="5">The sequence shown here is derived from an EMBL/GenBank/DDBJ whole genome shotgun (WGS) entry which is preliminary data.</text>
</comment>
<dbReference type="GO" id="GO:0016020">
    <property type="term" value="C:membrane"/>
    <property type="evidence" value="ECO:0007669"/>
    <property type="project" value="UniProtKB-SubCell"/>
</dbReference>
<evidence type="ECO:0000313" key="6">
    <source>
        <dbReference type="Proteomes" id="UP000693970"/>
    </source>
</evidence>
<keyword evidence="6" id="KW-1185">Reference proteome</keyword>
<dbReference type="AlphaFoldDB" id="A0A9K3L9G9"/>
<evidence type="ECO:0000256" key="3">
    <source>
        <dbReference type="SAM" id="MobiDB-lite"/>
    </source>
</evidence>
<feature type="domain" description="VASt" evidence="4">
    <location>
        <begin position="398"/>
        <end position="582"/>
    </location>
</feature>
<dbReference type="Proteomes" id="UP000693970">
    <property type="component" value="Unassembled WGS sequence"/>
</dbReference>
<feature type="compositionally biased region" description="Polar residues" evidence="3">
    <location>
        <begin position="1"/>
        <end position="12"/>
    </location>
</feature>
<evidence type="ECO:0000313" key="5">
    <source>
        <dbReference type="EMBL" id="KAG7358279.1"/>
    </source>
</evidence>
<dbReference type="EMBL" id="JAGRRH010000014">
    <property type="protein sequence ID" value="KAG7358279.1"/>
    <property type="molecule type" value="Genomic_DNA"/>
</dbReference>
<feature type="compositionally biased region" description="Polar residues" evidence="3">
    <location>
        <begin position="34"/>
        <end position="56"/>
    </location>
</feature>
<reference evidence="5" key="2">
    <citation type="submission" date="2021-04" db="EMBL/GenBank/DDBJ databases">
        <authorList>
            <person name="Podell S."/>
        </authorList>
    </citation>
    <scope>NUCLEOTIDE SEQUENCE</scope>
    <source>
        <strain evidence="5">Hildebrandi</strain>
    </source>
</reference>